<protein>
    <submittedName>
        <fullName evidence="2 4">Uncharacterized protein</fullName>
    </submittedName>
</protein>
<reference evidence="4" key="1">
    <citation type="submission" date="2017-02" db="UniProtKB">
        <authorList>
            <consortium name="WormBaseParasite"/>
        </authorList>
    </citation>
    <scope>IDENTIFICATION</scope>
</reference>
<reference evidence="2 3" key="2">
    <citation type="submission" date="2018-11" db="EMBL/GenBank/DDBJ databases">
        <authorList>
            <consortium name="Pathogen Informatics"/>
        </authorList>
    </citation>
    <scope>NUCLEOTIDE SEQUENCE [LARGE SCALE GENOMIC DNA]</scope>
</reference>
<evidence type="ECO:0000313" key="3">
    <source>
        <dbReference type="Proteomes" id="UP000274429"/>
    </source>
</evidence>
<evidence type="ECO:0000313" key="2">
    <source>
        <dbReference type="EMBL" id="VDM21074.1"/>
    </source>
</evidence>
<dbReference type="WBParaSite" id="TTAC_0000276601-mRNA-1">
    <property type="protein sequence ID" value="TTAC_0000276601-mRNA-1"/>
    <property type="gene ID" value="TTAC_0000276601"/>
</dbReference>
<dbReference type="AlphaFoldDB" id="A0A0R3WPS6"/>
<dbReference type="Proteomes" id="UP000274429">
    <property type="component" value="Unassembled WGS sequence"/>
</dbReference>
<organism evidence="4">
    <name type="scientific">Hydatigena taeniaeformis</name>
    <name type="common">Feline tapeworm</name>
    <name type="synonym">Taenia taeniaeformis</name>
    <dbReference type="NCBI Taxonomy" id="6205"/>
    <lineage>
        <taxon>Eukaryota</taxon>
        <taxon>Metazoa</taxon>
        <taxon>Spiralia</taxon>
        <taxon>Lophotrochozoa</taxon>
        <taxon>Platyhelminthes</taxon>
        <taxon>Cestoda</taxon>
        <taxon>Eucestoda</taxon>
        <taxon>Cyclophyllidea</taxon>
        <taxon>Taeniidae</taxon>
        <taxon>Hydatigera</taxon>
    </lineage>
</organism>
<gene>
    <name evidence="2" type="ORF">TTAC_LOCUS2751</name>
</gene>
<sequence>METTDHLAELREGPTPRRCLDTNPPLRKTSRTTTASISIRRVGAPTSFIPKTKAASHSPCEGQLLALRQRFSANLAEWNKVFEVLCIFARWSLNSKDRLITETSHREDLLRSQLKLRLEECAQFKAQIEKLSEQHAESEREKAELWEKERKIMQDNMENVQITFRTEKQKEIEKGAFYLSLDD</sequence>
<feature type="coiled-coil region" evidence="1">
    <location>
        <begin position="114"/>
        <end position="163"/>
    </location>
</feature>
<name>A0A0R3WPS6_HYDTA</name>
<keyword evidence="1" id="KW-0175">Coiled coil</keyword>
<proteinExistence type="predicted"/>
<dbReference type="EMBL" id="UYWX01001470">
    <property type="protein sequence ID" value="VDM21074.1"/>
    <property type="molecule type" value="Genomic_DNA"/>
</dbReference>
<accession>A0A0R3WPS6</accession>
<keyword evidence="3" id="KW-1185">Reference proteome</keyword>
<dbReference type="STRING" id="6205.A0A0R3WPS6"/>
<evidence type="ECO:0000256" key="1">
    <source>
        <dbReference type="SAM" id="Coils"/>
    </source>
</evidence>
<evidence type="ECO:0000313" key="4">
    <source>
        <dbReference type="WBParaSite" id="TTAC_0000276601-mRNA-1"/>
    </source>
</evidence>